<organism evidence="1 2">
    <name type="scientific">Fusarium oxysporum f. sp. cubense (strain race 1)</name>
    <name type="common">Panama disease fungus</name>
    <dbReference type="NCBI Taxonomy" id="1229664"/>
    <lineage>
        <taxon>Eukaryota</taxon>
        <taxon>Fungi</taxon>
        <taxon>Dikarya</taxon>
        <taxon>Ascomycota</taxon>
        <taxon>Pezizomycotina</taxon>
        <taxon>Sordariomycetes</taxon>
        <taxon>Hypocreomycetidae</taxon>
        <taxon>Hypocreales</taxon>
        <taxon>Nectriaceae</taxon>
        <taxon>Fusarium</taxon>
        <taxon>Fusarium oxysporum species complex</taxon>
    </lineage>
</organism>
<evidence type="ECO:0000313" key="2">
    <source>
        <dbReference type="Proteomes" id="UP000016928"/>
    </source>
</evidence>
<evidence type="ECO:0008006" key="3">
    <source>
        <dbReference type="Google" id="ProtNLM"/>
    </source>
</evidence>
<proteinExistence type="predicted"/>
<name>N4TSR8_FUSC1</name>
<protein>
    <recommendedName>
        <fullName evidence="3">SnoaL-like domain-containing protein</fullName>
    </recommendedName>
</protein>
<dbReference type="HOGENOM" id="CLU_120086_0_0_1"/>
<dbReference type="AlphaFoldDB" id="N4TSR8"/>
<dbReference type="Proteomes" id="UP000016928">
    <property type="component" value="Unassembled WGS sequence"/>
</dbReference>
<dbReference type="OMA" id="MIYHHGE"/>
<dbReference type="EMBL" id="KB730468">
    <property type="protein sequence ID" value="ENH65874.1"/>
    <property type="molecule type" value="Genomic_DNA"/>
</dbReference>
<dbReference type="VEuPathDB" id="FungiDB:FOC1_g10002671"/>
<reference evidence="2" key="2">
    <citation type="journal article" date="2014" name="PLoS ONE">
        <title>Genome and Transcriptome Analysis of the Fungal Pathogen Fusarium oxysporum f. sp. cubense Causing Banana Vascular Wilt Disease.</title>
        <authorList>
            <person name="Guo L."/>
            <person name="Han L."/>
            <person name="Yang L."/>
            <person name="Zeng H."/>
            <person name="Fan D."/>
            <person name="Zhu Y."/>
            <person name="Feng Y."/>
            <person name="Wang G."/>
            <person name="Peng C."/>
            <person name="Jiang X."/>
            <person name="Zhou D."/>
            <person name="Ni P."/>
            <person name="Liang C."/>
            <person name="Liu L."/>
            <person name="Wang J."/>
            <person name="Mao C."/>
            <person name="Fang X."/>
            <person name="Peng M."/>
            <person name="Huang J."/>
        </authorList>
    </citation>
    <scope>NUCLEOTIDE SEQUENCE [LARGE SCALE GENOMIC DNA]</scope>
    <source>
        <strain evidence="2">race 1</strain>
    </source>
</reference>
<reference evidence="2" key="1">
    <citation type="submission" date="2012-09" db="EMBL/GenBank/DDBJ databases">
        <title>Genome sequencing and comparative transcriptomics of race 1 and race 4 of banana pathogen: Fusarium oxysporum f. sp. cubense.</title>
        <authorList>
            <person name="Fang X."/>
            <person name="Huang J."/>
        </authorList>
    </citation>
    <scope>NUCLEOTIDE SEQUENCE [LARGE SCALE GENOMIC DNA]</scope>
    <source>
        <strain evidence="2">race 1</strain>
    </source>
</reference>
<accession>N4TSR8</accession>
<dbReference type="OrthoDB" id="3758478at2759"/>
<evidence type="ECO:0000313" key="1">
    <source>
        <dbReference type="EMBL" id="ENH65874.1"/>
    </source>
</evidence>
<gene>
    <name evidence="1" type="ORF">FOC1_g10002671</name>
</gene>
<sequence>MSANSDLRKQIETTVNSFLASYEDGRKAKDPSVINRDVTPDCTRQLLPASLCKALGLPEEFLIPNDVYEKLYADDLSLGGVHNTVSKHLTIDVEARCAAVESSGDMIYHHGETLHLEFSWVFYLTSDGTKISRVIEFADSTAVLKMAASILTLLDSVTVHGWPEPLNTYYLVKMIISLLFIRYCFITGQNSMTLPV</sequence>